<dbReference type="EMBL" id="BPQH01000005">
    <property type="protein sequence ID" value="GJD49216.1"/>
    <property type="molecule type" value="Genomic_DNA"/>
</dbReference>
<evidence type="ECO:0000256" key="1">
    <source>
        <dbReference type="SAM" id="MobiDB-lite"/>
    </source>
</evidence>
<reference evidence="2" key="2">
    <citation type="submission" date="2021-08" db="EMBL/GenBank/DDBJ databases">
        <authorList>
            <person name="Tani A."/>
            <person name="Ola A."/>
            <person name="Ogura Y."/>
            <person name="Katsura K."/>
            <person name="Hayashi T."/>
        </authorList>
    </citation>
    <scope>NUCLEOTIDE SEQUENCE</scope>
    <source>
        <strain evidence="2">KCTC 52305</strain>
    </source>
</reference>
<feature type="compositionally biased region" description="Basic and acidic residues" evidence="1">
    <location>
        <begin position="59"/>
        <end position="72"/>
    </location>
</feature>
<comment type="caution">
    <text evidence="2">The sequence shown here is derived from an EMBL/GenBank/DDBJ whole genome shotgun (WGS) entry which is preliminary data.</text>
</comment>
<evidence type="ECO:0000313" key="3">
    <source>
        <dbReference type="Proteomes" id="UP001055167"/>
    </source>
</evidence>
<dbReference type="Proteomes" id="UP001055167">
    <property type="component" value="Unassembled WGS sequence"/>
</dbReference>
<feature type="region of interest" description="Disordered" evidence="1">
    <location>
        <begin position="1"/>
        <end position="72"/>
    </location>
</feature>
<feature type="compositionally biased region" description="Basic and acidic residues" evidence="1">
    <location>
        <begin position="15"/>
        <end position="37"/>
    </location>
</feature>
<evidence type="ECO:0000313" key="2">
    <source>
        <dbReference type="EMBL" id="GJD49216.1"/>
    </source>
</evidence>
<proteinExistence type="predicted"/>
<protein>
    <submittedName>
        <fullName evidence="2">Uncharacterized protein</fullName>
    </submittedName>
</protein>
<accession>A0ABQ4QV52</accession>
<keyword evidence="3" id="KW-1185">Reference proteome</keyword>
<sequence length="72" mass="8103">MRVSDETHPAPGGRLPDRTGVRPRHPGESPPARRPERPPAQGYDPHFPPAQPRSAEGCRPVRRDRDEVWSGY</sequence>
<organism evidence="2 3">
    <name type="scientific">Methylobacterium crusticola</name>
    <dbReference type="NCBI Taxonomy" id="1697972"/>
    <lineage>
        <taxon>Bacteria</taxon>
        <taxon>Pseudomonadati</taxon>
        <taxon>Pseudomonadota</taxon>
        <taxon>Alphaproteobacteria</taxon>
        <taxon>Hyphomicrobiales</taxon>
        <taxon>Methylobacteriaceae</taxon>
        <taxon>Methylobacterium</taxon>
    </lineage>
</organism>
<gene>
    <name evidence="2" type="ORF">OPKNFCMD_1946</name>
</gene>
<reference evidence="2" key="1">
    <citation type="journal article" date="2021" name="Front. Microbiol.">
        <title>Comprehensive Comparative Genomics and Phenotyping of Methylobacterium Species.</title>
        <authorList>
            <person name="Alessa O."/>
            <person name="Ogura Y."/>
            <person name="Fujitani Y."/>
            <person name="Takami H."/>
            <person name="Hayashi T."/>
            <person name="Sahin N."/>
            <person name="Tani A."/>
        </authorList>
    </citation>
    <scope>NUCLEOTIDE SEQUENCE</scope>
    <source>
        <strain evidence="2">KCTC 52305</strain>
    </source>
</reference>
<name>A0ABQ4QV52_9HYPH</name>